<accession>A0A1I2NM30</accession>
<reference evidence="2" key="1">
    <citation type="submission" date="2016-10" db="EMBL/GenBank/DDBJ databases">
        <authorList>
            <person name="Varghese N."/>
            <person name="Submissions S."/>
        </authorList>
    </citation>
    <scope>NUCLEOTIDE SEQUENCE [LARGE SCALE GENOMIC DNA]</scope>
    <source>
        <strain evidence="2">DSM 23515</strain>
    </source>
</reference>
<dbReference type="AlphaFoldDB" id="A0A1I2NM30"/>
<dbReference type="InterPro" id="IPR038396">
    <property type="entry name" value="SpoIIAA-like_sf"/>
</dbReference>
<proteinExistence type="predicted"/>
<evidence type="ECO:0000313" key="1">
    <source>
        <dbReference type="EMBL" id="SFG03829.1"/>
    </source>
</evidence>
<keyword evidence="2" id="KW-1185">Reference proteome</keyword>
<dbReference type="RefSeq" id="WP_093305738.1">
    <property type="nucleotide sequence ID" value="NZ_FOOH01000022.1"/>
</dbReference>
<dbReference type="Gene3D" id="3.40.50.10600">
    <property type="entry name" value="SpoIIaa-like domains"/>
    <property type="match status" value="1"/>
</dbReference>
<sequence>MEKTFEFADHVVGFMIKEEIDHKKMKEILSKIENRLEKIRPICLYLEDESDEGISLGGFFKAVKFHFSHPEDLKKIAIVTDDKMFKKSMKIKDFIVPADVEAFKKKERMKAMNWVMI</sequence>
<dbReference type="SUPFAM" id="SSF52091">
    <property type="entry name" value="SpoIIaa-like"/>
    <property type="match status" value="1"/>
</dbReference>
<dbReference type="EMBL" id="FOOH01000022">
    <property type="protein sequence ID" value="SFG03829.1"/>
    <property type="molecule type" value="Genomic_DNA"/>
</dbReference>
<name>A0A1I2NM30_9FLAO</name>
<dbReference type="Proteomes" id="UP000199116">
    <property type="component" value="Unassembled WGS sequence"/>
</dbReference>
<protein>
    <submittedName>
        <fullName evidence="1">SpoIIAA-like</fullName>
    </submittedName>
</protein>
<organism evidence="1 2">
    <name type="scientific">Salegentibacter agarivorans</name>
    <dbReference type="NCBI Taxonomy" id="345907"/>
    <lineage>
        <taxon>Bacteria</taxon>
        <taxon>Pseudomonadati</taxon>
        <taxon>Bacteroidota</taxon>
        <taxon>Flavobacteriia</taxon>
        <taxon>Flavobacteriales</taxon>
        <taxon>Flavobacteriaceae</taxon>
        <taxon>Salegentibacter</taxon>
    </lineage>
</organism>
<dbReference type="InterPro" id="IPR036513">
    <property type="entry name" value="STAS_dom_sf"/>
</dbReference>
<dbReference type="Pfam" id="PF11964">
    <property type="entry name" value="SpoIIAA-like"/>
    <property type="match status" value="1"/>
</dbReference>
<dbReference type="InterPro" id="IPR021866">
    <property type="entry name" value="SpoIIAA-like"/>
</dbReference>
<evidence type="ECO:0000313" key="2">
    <source>
        <dbReference type="Proteomes" id="UP000199116"/>
    </source>
</evidence>
<gene>
    <name evidence="1" type="ORF">SAMN04488033_12243</name>
</gene>